<evidence type="ECO:0000313" key="1">
    <source>
        <dbReference type="EMBL" id="AAF83731.1"/>
    </source>
</evidence>
<name>Q9PEV7_XYLFA</name>
<gene>
    <name evidence="1" type="ordered locus">XF_0921</name>
</gene>
<dbReference type="PIR" id="C82746">
    <property type="entry name" value="C82746"/>
</dbReference>
<evidence type="ECO:0000313" key="2">
    <source>
        <dbReference type="Proteomes" id="UP000000812"/>
    </source>
</evidence>
<protein>
    <submittedName>
        <fullName evidence="1">Uncharacterized protein</fullName>
    </submittedName>
</protein>
<organism evidence="1 2">
    <name type="scientific">Xylella fastidiosa (strain 9a5c)</name>
    <dbReference type="NCBI Taxonomy" id="160492"/>
    <lineage>
        <taxon>Bacteria</taxon>
        <taxon>Pseudomonadati</taxon>
        <taxon>Pseudomonadota</taxon>
        <taxon>Gammaproteobacteria</taxon>
        <taxon>Lysobacterales</taxon>
        <taxon>Lysobacteraceae</taxon>
        <taxon>Xylella</taxon>
    </lineage>
</organism>
<dbReference type="AlphaFoldDB" id="Q9PEV7"/>
<dbReference type="Proteomes" id="UP000000812">
    <property type="component" value="Chromosome"/>
</dbReference>
<dbReference type="EMBL" id="AE003849">
    <property type="protein sequence ID" value="AAF83731.1"/>
    <property type="molecule type" value="Genomic_DNA"/>
</dbReference>
<accession>Q9PEV7</accession>
<reference evidence="1 2" key="1">
    <citation type="journal article" date="2000" name="Nature">
        <title>The genome sequence of the plant pathogen Xylella fastidiosa.</title>
        <authorList>
            <person name="Simpson A.J."/>
            <person name="Reinach F.C."/>
            <person name="Arruda P."/>
            <person name="Abreu F.A."/>
            <person name="Acencio M."/>
            <person name="Alvarenga R."/>
            <person name="Alves L.M."/>
            <person name="Araya J.E."/>
            <person name="Baia G.S."/>
            <person name="Baptista C.S."/>
            <person name="Barros M.H."/>
            <person name="Bonaccorsi E.D."/>
            <person name="Bordin S."/>
            <person name="Bove J.M."/>
            <person name="Briones M.R."/>
            <person name="Bueno M.R."/>
            <person name="Camargo A.A."/>
            <person name="Camargo L.E."/>
            <person name="Carraro D.M."/>
            <person name="Carrer H."/>
            <person name="Colauto N.B."/>
            <person name="Colombo C."/>
            <person name="Costa F.F."/>
            <person name="Costa M.C."/>
            <person name="Costa-Neto C.M."/>
            <person name="Coutinho L.L."/>
            <person name="Cristofani M."/>
            <person name="Dias-Neto E."/>
            <person name="Docena C."/>
            <person name="El-Dorry H."/>
            <person name="Facincani A.P."/>
            <person name="Ferreira A.J."/>
            <person name="Ferreira V.C."/>
            <person name="Ferro J.A."/>
            <person name="Fraga J.S."/>
            <person name="Franca S.C."/>
            <person name="Franco M.C."/>
            <person name="Frohme M."/>
            <person name="Furlan L.R."/>
            <person name="Garnier M."/>
            <person name="Goldman G.H."/>
            <person name="Goldman M.H."/>
            <person name="Gomes S.L."/>
            <person name="Gruber A."/>
            <person name="Ho P.L."/>
            <person name="Hoheisel J.D."/>
            <person name="Junqueira M.L."/>
            <person name="Kemper E.L."/>
            <person name="Kitajima J.P."/>
            <person name="Krieger J.E."/>
            <person name="Kuramae E.E."/>
            <person name="Laigret F."/>
            <person name="Lambais M.R."/>
            <person name="Leite L.C."/>
            <person name="Lemos E.G."/>
            <person name="Lemos M.V."/>
            <person name="Lopes S.A."/>
            <person name="Lopes C.R."/>
            <person name="Machado J.A."/>
            <person name="Machado M.A."/>
            <person name="Madeira A.M."/>
            <person name="Madeira H.M."/>
            <person name="Marino C.L."/>
            <person name="Marques M.V."/>
            <person name="Martins E.A."/>
            <person name="Martins E.M."/>
            <person name="Matsukuma A.Y."/>
            <person name="Menck C.F."/>
            <person name="Miracca E.C."/>
            <person name="Miyaki C.Y."/>
            <person name="Monteriro-Vitorello C.B."/>
            <person name="Moon D.H."/>
            <person name="Nagai M.A."/>
            <person name="Nascimento A.L."/>
            <person name="Netto L.E."/>
            <person name="Nhani A.Jr."/>
            <person name="Nobrega F.G."/>
            <person name="Nunes L.R."/>
            <person name="Oliveira M.A."/>
            <person name="de Oliveira M.C."/>
            <person name="de Oliveira R.C."/>
            <person name="Palmieri D.A."/>
            <person name="Paris A."/>
            <person name="Peixoto B.R."/>
            <person name="Pereira G.A."/>
            <person name="Pereira H.A.Jr."/>
            <person name="Pesquero J.B."/>
            <person name="Quaggio R.B."/>
            <person name="Roberto P.G."/>
            <person name="Rodrigues V."/>
            <person name="de M Rosa A.J."/>
            <person name="de Rosa V.E.Jr."/>
            <person name="de Sa R.G."/>
            <person name="Santelli R.V."/>
            <person name="Sawasaki H.E."/>
            <person name="da Silva A.C."/>
            <person name="da Silva A.M."/>
            <person name="da Silva F.R."/>
            <person name="da Silva W.A.Jr."/>
            <person name="da Silveira J.F."/>
            <person name="Silvestri M.L."/>
            <person name="Siqueira W.J."/>
            <person name="de Souza A.A."/>
            <person name="de Souza A.P."/>
            <person name="Terenzi M.F."/>
            <person name="Truffi D."/>
            <person name="Tsai S.M."/>
            <person name="Tsuhako M.H."/>
            <person name="Vallada H."/>
            <person name="Van Sluys M.A."/>
            <person name="Verjovski-Almeida S."/>
            <person name="Vettore A.L."/>
            <person name="Zago M.A."/>
            <person name="Zatz M."/>
            <person name="Meidanis J."/>
            <person name="Setubal J.C."/>
        </authorList>
    </citation>
    <scope>NUCLEOTIDE SEQUENCE [LARGE SCALE GENOMIC DNA]</scope>
    <source>
        <strain evidence="1 2">9a5c</strain>
    </source>
</reference>
<proteinExistence type="predicted"/>
<dbReference type="KEGG" id="xfa:XF_0921"/>
<dbReference type="HOGENOM" id="CLU_2721399_0_0_6"/>
<sequence>MRERQADTLREAGVMTKLSQIPSGALNTPCPTVIVEEVWLTNEIPSFTDGALLYDSVQGGVDLYKKLLSVVR</sequence>